<evidence type="ECO:0000256" key="7">
    <source>
        <dbReference type="ARBA" id="ARBA00022840"/>
    </source>
</evidence>
<keyword evidence="12" id="KW-1185">Reference proteome</keyword>
<accession>A0ABU1GRV7</accession>
<dbReference type="InterPro" id="IPR050388">
    <property type="entry name" value="ABC_Ni/Peptide_Import"/>
</dbReference>
<evidence type="ECO:0000256" key="6">
    <source>
        <dbReference type="ARBA" id="ARBA00022741"/>
    </source>
</evidence>
<dbReference type="RefSeq" id="WP_251593032.1">
    <property type="nucleotide sequence ID" value="NZ_JAMLJI010000002.1"/>
</dbReference>
<name>A0ABU1GRV7_9GAMM</name>
<organism evidence="11 12">
    <name type="scientific">Larsenimonas suaedae</name>
    <dbReference type="NCBI Taxonomy" id="1851019"/>
    <lineage>
        <taxon>Bacteria</taxon>
        <taxon>Pseudomonadati</taxon>
        <taxon>Pseudomonadota</taxon>
        <taxon>Gammaproteobacteria</taxon>
        <taxon>Oceanospirillales</taxon>
        <taxon>Halomonadaceae</taxon>
        <taxon>Larsenimonas</taxon>
    </lineage>
</organism>
<dbReference type="InterPro" id="IPR027417">
    <property type="entry name" value="P-loop_NTPase"/>
</dbReference>
<keyword evidence="5" id="KW-0997">Cell inner membrane</keyword>
<proteinExistence type="inferred from homology"/>
<dbReference type="InterPro" id="IPR003439">
    <property type="entry name" value="ABC_transporter-like_ATP-bd"/>
</dbReference>
<evidence type="ECO:0000256" key="1">
    <source>
        <dbReference type="ARBA" id="ARBA00004417"/>
    </source>
</evidence>
<dbReference type="Proteomes" id="UP001269375">
    <property type="component" value="Unassembled WGS sequence"/>
</dbReference>
<keyword evidence="6" id="KW-0547">Nucleotide-binding</keyword>
<evidence type="ECO:0000256" key="9">
    <source>
        <dbReference type="ARBA" id="ARBA00023136"/>
    </source>
</evidence>
<dbReference type="PROSITE" id="PS00211">
    <property type="entry name" value="ABC_TRANSPORTER_1"/>
    <property type="match status" value="1"/>
</dbReference>
<keyword evidence="3" id="KW-0813">Transport</keyword>
<evidence type="ECO:0000256" key="3">
    <source>
        <dbReference type="ARBA" id="ARBA00022448"/>
    </source>
</evidence>
<dbReference type="EMBL" id="JARWAO010000001">
    <property type="protein sequence ID" value="MDR5894753.1"/>
    <property type="molecule type" value="Genomic_DNA"/>
</dbReference>
<dbReference type="PANTHER" id="PTHR43297:SF14">
    <property type="entry name" value="ATPASE AAA-TYPE CORE DOMAIN-CONTAINING PROTEIN"/>
    <property type="match status" value="1"/>
</dbReference>
<reference evidence="11 12" key="1">
    <citation type="submission" date="2023-04" db="EMBL/GenBank/DDBJ databases">
        <title>A long-awaited taxogenomic arrangement of the family Halomonadaceae.</title>
        <authorList>
            <person name="De La Haba R."/>
            <person name="Chuvochina M."/>
            <person name="Wittouck S."/>
            <person name="Arahal D.R."/>
            <person name="Sanchez-Porro C."/>
            <person name="Hugenholtz P."/>
            <person name="Ventosa A."/>
        </authorList>
    </citation>
    <scope>NUCLEOTIDE SEQUENCE [LARGE SCALE GENOMIC DNA]</scope>
    <source>
        <strain evidence="11 12">DSM 22428</strain>
    </source>
</reference>
<evidence type="ECO:0000313" key="12">
    <source>
        <dbReference type="Proteomes" id="UP001269375"/>
    </source>
</evidence>
<dbReference type="GO" id="GO:0005524">
    <property type="term" value="F:ATP binding"/>
    <property type="evidence" value="ECO:0007669"/>
    <property type="project" value="UniProtKB-KW"/>
</dbReference>
<keyword evidence="4" id="KW-1003">Cell membrane</keyword>
<sequence>MTTTSSSQARPEMALTLSPLSIHHGPRPLVQEVSLSVPPARLVTLVGQSGSGKSLTASALAGTHLPGLRYSGGEVRSGAGVRLAHVLQNPRTAFNALMTMEAHALETLATLGVRGATAQPRVDEALTQVGLALEVKPLYPFELSGGMLQRMMIAIALLRKASFVIADEPTSDLDPRAQHRILTLLSELVHHHRLGVLLITHDLGVVAAFADEVHVMAEGRLVESTTPELLFERPQSAAASDLLSAHRALYGEEEFHAGA</sequence>
<dbReference type="InterPro" id="IPR017871">
    <property type="entry name" value="ABC_transporter-like_CS"/>
</dbReference>
<evidence type="ECO:0000256" key="4">
    <source>
        <dbReference type="ARBA" id="ARBA00022475"/>
    </source>
</evidence>
<dbReference type="InterPro" id="IPR003593">
    <property type="entry name" value="AAA+_ATPase"/>
</dbReference>
<evidence type="ECO:0000313" key="11">
    <source>
        <dbReference type="EMBL" id="MDR5894753.1"/>
    </source>
</evidence>
<comment type="similarity">
    <text evidence="2">Belongs to the ABC transporter superfamily.</text>
</comment>
<protein>
    <submittedName>
        <fullName evidence="11">ATP-binding cassette domain-containing protein</fullName>
    </submittedName>
</protein>
<dbReference type="SUPFAM" id="SSF52540">
    <property type="entry name" value="P-loop containing nucleoside triphosphate hydrolases"/>
    <property type="match status" value="1"/>
</dbReference>
<dbReference type="Gene3D" id="3.40.50.300">
    <property type="entry name" value="P-loop containing nucleotide triphosphate hydrolases"/>
    <property type="match status" value="1"/>
</dbReference>
<evidence type="ECO:0000256" key="8">
    <source>
        <dbReference type="ARBA" id="ARBA00022967"/>
    </source>
</evidence>
<dbReference type="PANTHER" id="PTHR43297">
    <property type="entry name" value="OLIGOPEPTIDE TRANSPORT ATP-BINDING PROTEIN APPD"/>
    <property type="match status" value="1"/>
</dbReference>
<comment type="subcellular location">
    <subcellularLocation>
        <location evidence="1">Cell inner membrane</location>
        <topology evidence="1">Peripheral membrane protein</topology>
    </subcellularLocation>
</comment>
<dbReference type="SMART" id="SM00382">
    <property type="entry name" value="AAA"/>
    <property type="match status" value="1"/>
</dbReference>
<keyword evidence="9" id="KW-0472">Membrane</keyword>
<comment type="caution">
    <text evidence="11">The sequence shown here is derived from an EMBL/GenBank/DDBJ whole genome shotgun (WGS) entry which is preliminary data.</text>
</comment>
<feature type="domain" description="ABC transporter" evidence="10">
    <location>
        <begin position="15"/>
        <end position="243"/>
    </location>
</feature>
<evidence type="ECO:0000256" key="2">
    <source>
        <dbReference type="ARBA" id="ARBA00005417"/>
    </source>
</evidence>
<keyword evidence="8" id="KW-1278">Translocase</keyword>
<dbReference type="Pfam" id="PF00005">
    <property type="entry name" value="ABC_tran"/>
    <property type="match status" value="1"/>
</dbReference>
<gene>
    <name evidence="11" type="ORF">QC825_01535</name>
</gene>
<evidence type="ECO:0000256" key="5">
    <source>
        <dbReference type="ARBA" id="ARBA00022519"/>
    </source>
</evidence>
<dbReference type="PROSITE" id="PS50893">
    <property type="entry name" value="ABC_TRANSPORTER_2"/>
    <property type="match status" value="1"/>
</dbReference>
<keyword evidence="7 11" id="KW-0067">ATP-binding</keyword>
<evidence type="ECO:0000259" key="10">
    <source>
        <dbReference type="PROSITE" id="PS50893"/>
    </source>
</evidence>